<dbReference type="PANTHER" id="PTHR23088:SF27">
    <property type="entry name" value="DEAMINATED GLUTATHIONE AMIDASE"/>
    <property type="match status" value="1"/>
</dbReference>
<dbReference type="Gene3D" id="3.60.110.10">
    <property type="entry name" value="Carbon-nitrogen hydrolase"/>
    <property type="match status" value="1"/>
</dbReference>
<dbReference type="SUPFAM" id="SSF56317">
    <property type="entry name" value="Carbon-nitrogen hydrolase"/>
    <property type="match status" value="1"/>
</dbReference>
<dbReference type="InterPro" id="IPR003010">
    <property type="entry name" value="C-N_Hydrolase"/>
</dbReference>
<gene>
    <name evidence="4" type="ORF">ENW48_01750</name>
</gene>
<dbReference type="PROSITE" id="PS50263">
    <property type="entry name" value="CN_HYDROLASE"/>
    <property type="match status" value="1"/>
</dbReference>
<dbReference type="Pfam" id="PF00795">
    <property type="entry name" value="CN_hydrolase"/>
    <property type="match status" value="1"/>
</dbReference>
<dbReference type="PANTHER" id="PTHR23088">
    <property type="entry name" value="NITRILASE-RELATED"/>
    <property type="match status" value="1"/>
</dbReference>
<sequence>MRIAAVQLNSKADLAGNVARAREYTIKAAQEGAMLVSLPEHFAYLGPEEKWPPSTQTLKGPLFREFSALARELGIFVLLGSFPEKASPDLPPYNTSVLLGRDGNILAVYRKIHLFDVNLPGGPVFKESDFVRPGTEVVAVALPGTPFTAGLAICYDLRFPELFRALVSRGANLLFVPAAFTFATGRDHWEVLLRARAIENQAYVVAPAQWGTHSPGRRSYGRSLIVDPWGTILAQAPDGEGVIYADLDPDRLERLRRDLPCLQHRRLMI</sequence>
<comment type="caution">
    <text evidence="4">The sequence shown here is derived from an EMBL/GenBank/DDBJ whole genome shotgun (WGS) entry which is preliminary data.</text>
</comment>
<dbReference type="InterPro" id="IPR001110">
    <property type="entry name" value="UPF0012_CS"/>
</dbReference>
<dbReference type="PROSITE" id="PS01227">
    <property type="entry name" value="UPF0012"/>
    <property type="match status" value="1"/>
</dbReference>
<evidence type="ECO:0000256" key="1">
    <source>
        <dbReference type="ARBA" id="ARBA00010613"/>
    </source>
</evidence>
<dbReference type="GO" id="GO:0016811">
    <property type="term" value="F:hydrolase activity, acting on carbon-nitrogen (but not peptide) bonds, in linear amides"/>
    <property type="evidence" value="ECO:0007669"/>
    <property type="project" value="InterPro"/>
</dbReference>
<evidence type="ECO:0000256" key="2">
    <source>
        <dbReference type="ARBA" id="ARBA00022801"/>
    </source>
</evidence>
<dbReference type="EMBL" id="DTKJ01000015">
    <property type="protein sequence ID" value="HGZ10926.1"/>
    <property type="molecule type" value="Genomic_DNA"/>
</dbReference>
<name>A0A7C5AKE0_9BACT</name>
<proteinExistence type="inferred from homology"/>
<comment type="similarity">
    <text evidence="1">Belongs to the carbon-nitrogen hydrolase superfamily. NIT1/NIT2 family.</text>
</comment>
<evidence type="ECO:0000259" key="3">
    <source>
        <dbReference type="PROSITE" id="PS50263"/>
    </source>
</evidence>
<feature type="domain" description="CN hydrolase" evidence="3">
    <location>
        <begin position="1"/>
        <end position="249"/>
    </location>
</feature>
<dbReference type="InterPro" id="IPR045254">
    <property type="entry name" value="Nit1/2_C-N_Hydrolase"/>
</dbReference>
<dbReference type="InterPro" id="IPR036526">
    <property type="entry name" value="C-N_Hydrolase_sf"/>
</dbReference>
<reference evidence="4" key="1">
    <citation type="journal article" date="2020" name="mSystems">
        <title>Genome- and Community-Level Interaction Insights into Carbon Utilization and Element Cycling Functions of Hydrothermarchaeota in Hydrothermal Sediment.</title>
        <authorList>
            <person name="Zhou Z."/>
            <person name="Liu Y."/>
            <person name="Xu W."/>
            <person name="Pan J."/>
            <person name="Luo Z.H."/>
            <person name="Li M."/>
        </authorList>
    </citation>
    <scope>NUCLEOTIDE SEQUENCE [LARGE SCALE GENOMIC DNA]</scope>
    <source>
        <strain evidence="4">SpSt-853</strain>
    </source>
</reference>
<accession>A0A7C5AKE0</accession>
<dbReference type="AlphaFoldDB" id="A0A7C5AKE0"/>
<protein>
    <submittedName>
        <fullName evidence="4">Carbon-nitrogen hydrolase family protein</fullName>
    </submittedName>
</protein>
<organism evidence="4">
    <name type="scientific">Desulfobacca acetoxidans</name>
    <dbReference type="NCBI Taxonomy" id="60893"/>
    <lineage>
        <taxon>Bacteria</taxon>
        <taxon>Pseudomonadati</taxon>
        <taxon>Thermodesulfobacteriota</taxon>
        <taxon>Desulfobaccia</taxon>
        <taxon>Desulfobaccales</taxon>
        <taxon>Desulfobaccaceae</taxon>
        <taxon>Desulfobacca</taxon>
    </lineage>
</organism>
<dbReference type="CDD" id="cd07572">
    <property type="entry name" value="nit"/>
    <property type="match status" value="1"/>
</dbReference>
<keyword evidence="2 4" id="KW-0378">Hydrolase</keyword>
<evidence type="ECO:0000313" key="4">
    <source>
        <dbReference type="EMBL" id="HGZ10926.1"/>
    </source>
</evidence>